<dbReference type="EMBL" id="DRQG01000032">
    <property type="protein sequence ID" value="HGY54805.1"/>
    <property type="molecule type" value="Genomic_DNA"/>
</dbReference>
<accession>A0A7V4TYM7</accession>
<proteinExistence type="predicted"/>
<evidence type="ECO:0000256" key="1">
    <source>
        <dbReference type="SAM" id="Phobius"/>
    </source>
</evidence>
<feature type="transmembrane region" description="Helical" evidence="1">
    <location>
        <begin position="70"/>
        <end position="87"/>
    </location>
</feature>
<feature type="transmembrane region" description="Helical" evidence="1">
    <location>
        <begin position="99"/>
        <end position="117"/>
    </location>
</feature>
<sequence>MNSSMVFITGLSLIIIHEMDAIRCKEWRIFPGLSILKNKTGQTVFLFAHIPIFIWLFWQITNSSDIDSFRIGFDIFLIAHLGFHLLFLKHKNNEFKDWISWTIIAGAGISGLLDLILKWN</sequence>
<evidence type="ECO:0000313" key="2">
    <source>
        <dbReference type="EMBL" id="HGY54805.1"/>
    </source>
</evidence>
<keyword evidence="1" id="KW-0812">Transmembrane</keyword>
<name>A0A7V4TYM7_CALAY</name>
<comment type="caution">
    <text evidence="2">The sequence shown here is derived from an EMBL/GenBank/DDBJ whole genome shotgun (WGS) entry which is preliminary data.</text>
</comment>
<dbReference type="InterPro" id="IPR046559">
    <property type="entry name" value="DUF6713"/>
</dbReference>
<protein>
    <submittedName>
        <fullName evidence="2">Uncharacterized protein</fullName>
    </submittedName>
</protein>
<keyword evidence="1" id="KW-1133">Transmembrane helix</keyword>
<feature type="transmembrane region" description="Helical" evidence="1">
    <location>
        <begin position="40"/>
        <end position="58"/>
    </location>
</feature>
<keyword evidence="1" id="KW-0472">Membrane</keyword>
<gene>
    <name evidence="2" type="ORF">ENK44_03800</name>
</gene>
<organism evidence="2">
    <name type="scientific">Caldithrix abyssi</name>
    <dbReference type="NCBI Taxonomy" id="187145"/>
    <lineage>
        <taxon>Bacteria</taxon>
        <taxon>Pseudomonadati</taxon>
        <taxon>Calditrichota</taxon>
        <taxon>Calditrichia</taxon>
        <taxon>Calditrichales</taxon>
        <taxon>Calditrichaceae</taxon>
        <taxon>Caldithrix</taxon>
    </lineage>
</organism>
<dbReference type="Pfam" id="PF20460">
    <property type="entry name" value="DUF6713"/>
    <property type="match status" value="1"/>
</dbReference>
<dbReference type="Proteomes" id="UP000885779">
    <property type="component" value="Unassembled WGS sequence"/>
</dbReference>
<reference evidence="2" key="1">
    <citation type="journal article" date="2020" name="mSystems">
        <title>Genome- and Community-Level Interaction Insights into Carbon Utilization and Element Cycling Functions of Hydrothermarchaeota in Hydrothermal Sediment.</title>
        <authorList>
            <person name="Zhou Z."/>
            <person name="Liu Y."/>
            <person name="Xu W."/>
            <person name="Pan J."/>
            <person name="Luo Z.H."/>
            <person name="Li M."/>
        </authorList>
    </citation>
    <scope>NUCLEOTIDE SEQUENCE [LARGE SCALE GENOMIC DNA]</scope>
    <source>
        <strain evidence="2">HyVt-577</strain>
    </source>
</reference>
<dbReference type="AlphaFoldDB" id="A0A7V4TYM7"/>